<name>A0A5J5G9B2_9BACL</name>
<sequence length="327" mass="37735">MVDRRVSNPSSWRTDTGSRIEVVRMKKMETNRWYFIGIHALLLITCLMILYAFSPSIRIRVADWIRPADSVSTVAHRGASGYAPENTMPAFQLALELNADYLELDIQLTKDKVPVIIHDPTVDRTTNGTGNVRDMTLEQIERLDAGSWFNDKYPMFARDRYANLQIPTLDQLFAEFGGRVHYLIEIKDPSYNKGIESLLNQYIERYDLDNKVTVQSFSEKSLKKIHDINPEIPLYQIVWCDSPYTQFMDISFKRIKSYAVGVSPNFQGINAAFVNQAKKKGLKVMIYTINYQGNMEKAIHWGADGVYTNYPDRFQEVLDKRKEETGF</sequence>
<organism evidence="3 4">
    <name type="scientific">Paenibacillus spiritus</name>
    <dbReference type="NCBI Taxonomy" id="2496557"/>
    <lineage>
        <taxon>Bacteria</taxon>
        <taxon>Bacillati</taxon>
        <taxon>Bacillota</taxon>
        <taxon>Bacilli</taxon>
        <taxon>Bacillales</taxon>
        <taxon>Paenibacillaceae</taxon>
        <taxon>Paenibacillus</taxon>
    </lineage>
</organism>
<keyword evidence="1" id="KW-1133">Transmembrane helix</keyword>
<feature type="transmembrane region" description="Helical" evidence="1">
    <location>
        <begin position="33"/>
        <end position="53"/>
    </location>
</feature>
<keyword evidence="1" id="KW-0472">Membrane</keyword>
<keyword evidence="4" id="KW-1185">Reference proteome</keyword>
<dbReference type="GO" id="GO:0006629">
    <property type="term" value="P:lipid metabolic process"/>
    <property type="evidence" value="ECO:0007669"/>
    <property type="project" value="InterPro"/>
</dbReference>
<dbReference type="CDD" id="cd08601">
    <property type="entry name" value="GDPD_SaGlpQ_like"/>
    <property type="match status" value="1"/>
</dbReference>
<feature type="domain" description="GP-PDE" evidence="2">
    <location>
        <begin position="71"/>
        <end position="318"/>
    </location>
</feature>
<protein>
    <submittedName>
        <fullName evidence="3">Glycerophosphodiester phosphodiesterase</fullName>
    </submittedName>
</protein>
<keyword evidence="1" id="KW-0812">Transmembrane</keyword>
<gene>
    <name evidence="3" type="ORF">F4V43_12465</name>
</gene>
<dbReference type="PROSITE" id="PS51704">
    <property type="entry name" value="GP_PDE"/>
    <property type="match status" value="1"/>
</dbReference>
<evidence type="ECO:0000313" key="3">
    <source>
        <dbReference type="EMBL" id="KAA9004202.1"/>
    </source>
</evidence>
<dbReference type="Gene3D" id="3.20.20.190">
    <property type="entry name" value="Phosphatidylinositol (PI) phosphodiesterase"/>
    <property type="match status" value="1"/>
</dbReference>
<dbReference type="SUPFAM" id="SSF51695">
    <property type="entry name" value="PLC-like phosphodiesterases"/>
    <property type="match status" value="1"/>
</dbReference>
<dbReference type="Pfam" id="PF03009">
    <property type="entry name" value="GDPD"/>
    <property type="match status" value="1"/>
</dbReference>
<proteinExistence type="predicted"/>
<dbReference type="EMBL" id="VYKK01000015">
    <property type="protein sequence ID" value="KAA9004202.1"/>
    <property type="molecule type" value="Genomic_DNA"/>
</dbReference>
<dbReference type="PANTHER" id="PTHR46211:SF7">
    <property type="entry name" value="GLYCEROPHOSPHODIESTER PHOSPHODIESTERASE"/>
    <property type="match status" value="1"/>
</dbReference>
<reference evidence="3 4" key="1">
    <citation type="submission" date="2019-09" db="EMBL/GenBank/DDBJ databases">
        <title>Bacillus ochoae sp. nov., Paenibacillus whitsoniae sp. nov., Paenibacillus spiritus sp. nov. Isolated from the Mars Exploration Rover during spacecraft assembly.</title>
        <authorList>
            <person name="Seuylemezian A."/>
            <person name="Vaishampayan P."/>
        </authorList>
    </citation>
    <scope>NUCLEOTIDE SEQUENCE [LARGE SCALE GENOMIC DNA]</scope>
    <source>
        <strain evidence="3 4">MER_111</strain>
    </source>
</reference>
<dbReference type="OrthoDB" id="384721at2"/>
<evidence type="ECO:0000313" key="4">
    <source>
        <dbReference type="Proteomes" id="UP000367750"/>
    </source>
</evidence>
<dbReference type="InterPro" id="IPR030395">
    <property type="entry name" value="GP_PDE_dom"/>
</dbReference>
<dbReference type="AlphaFoldDB" id="A0A5J5G9B2"/>
<comment type="caution">
    <text evidence="3">The sequence shown here is derived from an EMBL/GenBank/DDBJ whole genome shotgun (WGS) entry which is preliminary data.</text>
</comment>
<dbReference type="PANTHER" id="PTHR46211">
    <property type="entry name" value="GLYCEROPHOSPHORYL DIESTER PHOSPHODIESTERASE"/>
    <property type="match status" value="1"/>
</dbReference>
<evidence type="ECO:0000259" key="2">
    <source>
        <dbReference type="PROSITE" id="PS51704"/>
    </source>
</evidence>
<dbReference type="Proteomes" id="UP000367750">
    <property type="component" value="Unassembled WGS sequence"/>
</dbReference>
<dbReference type="InterPro" id="IPR017946">
    <property type="entry name" value="PLC-like_Pdiesterase_TIM-brl"/>
</dbReference>
<evidence type="ECO:0000256" key="1">
    <source>
        <dbReference type="SAM" id="Phobius"/>
    </source>
</evidence>
<accession>A0A5J5G9B2</accession>
<dbReference type="GO" id="GO:0008081">
    <property type="term" value="F:phosphoric diester hydrolase activity"/>
    <property type="evidence" value="ECO:0007669"/>
    <property type="project" value="InterPro"/>
</dbReference>